<reference evidence="2 3" key="1">
    <citation type="submission" date="2019-03" db="EMBL/GenBank/DDBJ databases">
        <title>Alkanindiges illinoisensis: a potential pathogenic isolated from ascites of a gastric cancer patient with abdominal metastasis.</title>
        <authorList>
            <person name="Hu X."/>
            <person name="Yang B."/>
            <person name="Yan X."/>
            <person name="Lin L."/>
            <person name="Zhao H."/>
            <person name="Zhou F."/>
            <person name="Su B."/>
            <person name="Chen J."/>
            <person name="Rui Y."/>
            <person name="Wang Q."/>
            <person name="Zheng L."/>
        </authorList>
    </citation>
    <scope>NUCLEOTIDE SEQUENCE [LARGE SCALE GENOMIC DNA]</scope>
    <source>
        <strain evidence="2 3">NFYY 23406</strain>
    </source>
</reference>
<feature type="transmembrane region" description="Helical" evidence="1">
    <location>
        <begin position="12"/>
        <end position="35"/>
    </location>
</feature>
<feature type="transmembrane region" description="Helical" evidence="1">
    <location>
        <begin position="55"/>
        <end position="80"/>
    </location>
</feature>
<accession>A0A4Y7XBB4</accession>
<sequence>MAARPAFSQQQWVGINYGLMLLSVLLGFGVLIALWSSHHFLNQSQDVWLRSHHLWIMRSCVGLLALVVFAALFLLPLFWLPVTQGIGFYSAITAASMGGLATLWLIYRSVKGLLYWSKGKVIY</sequence>
<evidence type="ECO:0000313" key="2">
    <source>
        <dbReference type="EMBL" id="TEU25601.1"/>
    </source>
</evidence>
<keyword evidence="3" id="KW-1185">Reference proteome</keyword>
<keyword evidence="1" id="KW-0472">Membrane</keyword>
<dbReference type="Proteomes" id="UP000297834">
    <property type="component" value="Unassembled WGS sequence"/>
</dbReference>
<protein>
    <submittedName>
        <fullName evidence="2">Uncharacterized protein</fullName>
    </submittedName>
</protein>
<comment type="caution">
    <text evidence="2">The sequence shown here is derived from an EMBL/GenBank/DDBJ whole genome shotgun (WGS) entry which is preliminary data.</text>
</comment>
<evidence type="ECO:0000313" key="3">
    <source>
        <dbReference type="Proteomes" id="UP000297834"/>
    </source>
</evidence>
<proteinExistence type="predicted"/>
<keyword evidence="1" id="KW-0812">Transmembrane</keyword>
<dbReference type="OrthoDB" id="6717670at2"/>
<evidence type="ECO:0000256" key="1">
    <source>
        <dbReference type="SAM" id="Phobius"/>
    </source>
</evidence>
<gene>
    <name evidence="2" type="ORF">E2B99_09570</name>
</gene>
<dbReference type="EMBL" id="SNTY01000036">
    <property type="protein sequence ID" value="TEU25601.1"/>
    <property type="molecule type" value="Genomic_DNA"/>
</dbReference>
<organism evidence="2 3">
    <name type="scientific">Alkanindiges illinoisensis</name>
    <dbReference type="NCBI Taxonomy" id="197183"/>
    <lineage>
        <taxon>Bacteria</taxon>
        <taxon>Pseudomonadati</taxon>
        <taxon>Pseudomonadota</taxon>
        <taxon>Gammaproteobacteria</taxon>
        <taxon>Moraxellales</taxon>
        <taxon>Moraxellaceae</taxon>
        <taxon>Alkanindiges</taxon>
    </lineage>
</organism>
<name>A0A4Y7XBB4_9GAMM</name>
<dbReference type="RefSeq" id="WP_134244751.1">
    <property type="nucleotide sequence ID" value="NZ_SNTY01000036.1"/>
</dbReference>
<keyword evidence="1" id="KW-1133">Transmembrane helix</keyword>
<feature type="transmembrane region" description="Helical" evidence="1">
    <location>
        <begin position="86"/>
        <end position="107"/>
    </location>
</feature>
<dbReference type="AlphaFoldDB" id="A0A4Y7XBB4"/>